<evidence type="ECO:0000259" key="1">
    <source>
        <dbReference type="Pfam" id="PF20629"/>
    </source>
</evidence>
<gene>
    <name evidence="2" type="ORF">LMG27174_06828</name>
</gene>
<name>A0A6J5CQZ3_9BURK</name>
<accession>A0A6J5CQZ3</accession>
<evidence type="ECO:0000313" key="3">
    <source>
        <dbReference type="Proteomes" id="UP000494205"/>
    </source>
</evidence>
<sequence>MISTSTAEKCWKGGTTIEQLGKVLFQLLLDVASGKRSRSEQHSYGQKEFVPWQISAIR</sequence>
<dbReference type="EMBL" id="CADIJZ010000049">
    <property type="protein sequence ID" value="CAB3742041.1"/>
    <property type="molecule type" value="Genomic_DNA"/>
</dbReference>
<dbReference type="InterPro" id="IPR048332">
    <property type="entry name" value="GD_AH_C"/>
</dbReference>
<dbReference type="Pfam" id="PF20629">
    <property type="entry name" value="GD_AH_C"/>
    <property type="match status" value="1"/>
</dbReference>
<feature type="domain" description="D-galactarate/Altronate dehydratase C-terminal" evidence="1">
    <location>
        <begin position="10"/>
        <end position="55"/>
    </location>
</feature>
<dbReference type="Proteomes" id="UP000494205">
    <property type="component" value="Unassembled WGS sequence"/>
</dbReference>
<protein>
    <recommendedName>
        <fullName evidence="1">D-galactarate/Altronate dehydratase C-terminal domain-containing protein</fullName>
    </recommendedName>
</protein>
<proteinExistence type="predicted"/>
<evidence type="ECO:0000313" key="2">
    <source>
        <dbReference type="EMBL" id="CAB3742041.1"/>
    </source>
</evidence>
<dbReference type="AlphaFoldDB" id="A0A6J5CQZ3"/>
<organism evidence="2 3">
    <name type="scientific">Paraburkholderia rhynchosiae</name>
    <dbReference type="NCBI Taxonomy" id="487049"/>
    <lineage>
        <taxon>Bacteria</taxon>
        <taxon>Pseudomonadati</taxon>
        <taxon>Pseudomonadota</taxon>
        <taxon>Betaproteobacteria</taxon>
        <taxon>Burkholderiales</taxon>
        <taxon>Burkholderiaceae</taxon>
        <taxon>Paraburkholderia</taxon>
    </lineage>
</organism>
<reference evidence="2 3" key="1">
    <citation type="submission" date="2020-04" db="EMBL/GenBank/DDBJ databases">
        <authorList>
            <person name="De Canck E."/>
        </authorList>
    </citation>
    <scope>NUCLEOTIDE SEQUENCE [LARGE SCALE GENOMIC DNA]</scope>
    <source>
        <strain evidence="2 3">LMG 27174</strain>
    </source>
</reference>